<organism evidence="1 2">
    <name type="scientific">Blastomyces gilchristii (strain SLH14081)</name>
    <name type="common">Blastomyces dermatitidis</name>
    <dbReference type="NCBI Taxonomy" id="559298"/>
    <lineage>
        <taxon>Eukaryota</taxon>
        <taxon>Fungi</taxon>
        <taxon>Dikarya</taxon>
        <taxon>Ascomycota</taxon>
        <taxon>Pezizomycotina</taxon>
        <taxon>Eurotiomycetes</taxon>
        <taxon>Eurotiomycetidae</taxon>
        <taxon>Onygenales</taxon>
        <taxon>Ajellomycetaceae</taxon>
        <taxon>Blastomyces</taxon>
    </lineage>
</organism>
<dbReference type="OrthoDB" id="4177236at2759"/>
<dbReference type="GeneID" id="8509935"/>
<accession>A0A179UH29</accession>
<name>A0A179UH29_BLAGS</name>
<reference evidence="2" key="1">
    <citation type="journal article" date="2015" name="PLoS Genet.">
        <title>The dynamic genome and transcriptome of the human fungal pathogen Blastomyces and close relative Emmonsia.</title>
        <authorList>
            <person name="Munoz J.F."/>
            <person name="Gauthier G.M."/>
            <person name="Desjardins C.A."/>
            <person name="Gallo J.E."/>
            <person name="Holder J."/>
            <person name="Sullivan T.D."/>
            <person name="Marty A.J."/>
            <person name="Carmen J.C."/>
            <person name="Chen Z."/>
            <person name="Ding L."/>
            <person name="Gujja S."/>
            <person name="Magrini V."/>
            <person name="Misas E."/>
            <person name="Mitreva M."/>
            <person name="Priest M."/>
            <person name="Saif S."/>
            <person name="Whiston E.A."/>
            <person name="Young S."/>
            <person name="Zeng Q."/>
            <person name="Goldman W.E."/>
            <person name="Mardis E.R."/>
            <person name="Taylor J.W."/>
            <person name="McEwen J.G."/>
            <person name="Clay O.K."/>
            <person name="Klein B.S."/>
            <person name="Cuomo C.A."/>
        </authorList>
    </citation>
    <scope>NUCLEOTIDE SEQUENCE [LARGE SCALE GENOMIC DNA]</scope>
    <source>
        <strain evidence="2">SLH14081</strain>
    </source>
</reference>
<sequence>MFSPSQHQLRSREAPLLISHNGYRVVKVSDHFVVKYGRADQVDLLEELNVQQATKVKVPRVYALYNEPESSTNYVVKEYIKGDRQPGYSVGILDP</sequence>
<dbReference type="Proteomes" id="UP000002038">
    <property type="component" value="Unassembled WGS sequence"/>
</dbReference>
<dbReference type="RefSeq" id="XP_031577624.1">
    <property type="nucleotide sequence ID" value="XM_031724660.1"/>
</dbReference>
<evidence type="ECO:0008006" key="3">
    <source>
        <dbReference type="Google" id="ProtNLM"/>
    </source>
</evidence>
<keyword evidence="2" id="KW-1185">Reference proteome</keyword>
<dbReference type="AlphaFoldDB" id="A0A179UH29"/>
<evidence type="ECO:0000313" key="2">
    <source>
        <dbReference type="Proteomes" id="UP000002038"/>
    </source>
</evidence>
<proteinExistence type="predicted"/>
<dbReference type="VEuPathDB" id="FungiDB:BDBG_16777"/>
<protein>
    <recommendedName>
        <fullName evidence="3">Phosphotransferase enzyme family protein</fullName>
    </recommendedName>
</protein>
<dbReference type="EMBL" id="GG657452">
    <property type="protein sequence ID" value="OAT07160.1"/>
    <property type="molecule type" value="Genomic_DNA"/>
</dbReference>
<dbReference type="KEGG" id="bgh:BDBG_16777"/>
<evidence type="ECO:0000313" key="1">
    <source>
        <dbReference type="EMBL" id="OAT07160.1"/>
    </source>
</evidence>
<gene>
    <name evidence="1" type="ORF">BDBG_16777</name>
</gene>